<dbReference type="InterPro" id="IPR001680">
    <property type="entry name" value="WD40_rpt"/>
</dbReference>
<accession>A0A0C2WZL7</accession>
<feature type="non-terminal residue" evidence="4">
    <location>
        <position position="1"/>
    </location>
</feature>
<dbReference type="Proteomes" id="UP000054097">
    <property type="component" value="Unassembled WGS sequence"/>
</dbReference>
<dbReference type="PROSITE" id="PS00678">
    <property type="entry name" value="WD_REPEATS_1"/>
    <property type="match status" value="1"/>
</dbReference>
<dbReference type="STRING" id="933852.A0A0C2WZL7"/>
<evidence type="ECO:0000313" key="4">
    <source>
        <dbReference type="EMBL" id="KIM22727.1"/>
    </source>
</evidence>
<dbReference type="InterPro" id="IPR015943">
    <property type="entry name" value="WD40/YVTN_repeat-like_dom_sf"/>
</dbReference>
<evidence type="ECO:0000256" key="1">
    <source>
        <dbReference type="ARBA" id="ARBA00022574"/>
    </source>
</evidence>
<protein>
    <submittedName>
        <fullName evidence="4">Uncharacterized protein</fullName>
    </submittedName>
</protein>
<dbReference type="SMART" id="SM00320">
    <property type="entry name" value="WD40"/>
    <property type="match status" value="1"/>
</dbReference>
<organism evidence="4 5">
    <name type="scientific">Serendipita vermifera MAFF 305830</name>
    <dbReference type="NCBI Taxonomy" id="933852"/>
    <lineage>
        <taxon>Eukaryota</taxon>
        <taxon>Fungi</taxon>
        <taxon>Dikarya</taxon>
        <taxon>Basidiomycota</taxon>
        <taxon>Agaricomycotina</taxon>
        <taxon>Agaricomycetes</taxon>
        <taxon>Sebacinales</taxon>
        <taxon>Serendipitaceae</taxon>
        <taxon>Serendipita</taxon>
    </lineage>
</organism>
<dbReference type="OrthoDB" id="6262491at2759"/>
<sequence>DAATGAPVGEPPKGHLKEITSVICSPDNRYIVSGSQDQTVRVWDAQQIPR</sequence>
<dbReference type="PROSITE" id="PS50294">
    <property type="entry name" value="WD_REPEATS_REGION"/>
    <property type="match status" value="1"/>
</dbReference>
<dbReference type="EMBL" id="KN824349">
    <property type="protein sequence ID" value="KIM22727.1"/>
    <property type="molecule type" value="Genomic_DNA"/>
</dbReference>
<dbReference type="PROSITE" id="PS50082">
    <property type="entry name" value="WD_REPEATS_2"/>
    <property type="match status" value="1"/>
</dbReference>
<dbReference type="AlphaFoldDB" id="A0A0C2WZL7"/>
<keyword evidence="5" id="KW-1185">Reference proteome</keyword>
<dbReference type="HOGENOM" id="CLU_000288_57_30_1"/>
<reference evidence="5" key="2">
    <citation type="submission" date="2015-01" db="EMBL/GenBank/DDBJ databases">
        <title>Evolutionary Origins and Diversification of the Mycorrhizal Mutualists.</title>
        <authorList>
            <consortium name="DOE Joint Genome Institute"/>
            <consortium name="Mycorrhizal Genomics Consortium"/>
            <person name="Kohler A."/>
            <person name="Kuo A."/>
            <person name="Nagy L.G."/>
            <person name="Floudas D."/>
            <person name="Copeland A."/>
            <person name="Barry K.W."/>
            <person name="Cichocki N."/>
            <person name="Veneault-Fourrey C."/>
            <person name="LaButti K."/>
            <person name="Lindquist E.A."/>
            <person name="Lipzen A."/>
            <person name="Lundell T."/>
            <person name="Morin E."/>
            <person name="Murat C."/>
            <person name="Riley R."/>
            <person name="Ohm R."/>
            <person name="Sun H."/>
            <person name="Tunlid A."/>
            <person name="Henrissat B."/>
            <person name="Grigoriev I.V."/>
            <person name="Hibbett D.S."/>
            <person name="Martin F."/>
        </authorList>
    </citation>
    <scope>NUCLEOTIDE SEQUENCE [LARGE SCALE GENOMIC DNA]</scope>
    <source>
        <strain evidence="5">MAFF 305830</strain>
    </source>
</reference>
<keyword evidence="1 3" id="KW-0853">WD repeat</keyword>
<dbReference type="InterPro" id="IPR011047">
    <property type="entry name" value="Quinoprotein_ADH-like_sf"/>
</dbReference>
<evidence type="ECO:0000256" key="3">
    <source>
        <dbReference type="PROSITE-ProRule" id="PRU00221"/>
    </source>
</evidence>
<keyword evidence="2" id="KW-0677">Repeat</keyword>
<dbReference type="SUPFAM" id="SSF50998">
    <property type="entry name" value="Quinoprotein alcohol dehydrogenase-like"/>
    <property type="match status" value="1"/>
</dbReference>
<reference evidence="4 5" key="1">
    <citation type="submission" date="2014-04" db="EMBL/GenBank/DDBJ databases">
        <authorList>
            <consortium name="DOE Joint Genome Institute"/>
            <person name="Kuo A."/>
            <person name="Zuccaro A."/>
            <person name="Kohler A."/>
            <person name="Nagy L.G."/>
            <person name="Floudas D."/>
            <person name="Copeland A."/>
            <person name="Barry K.W."/>
            <person name="Cichocki N."/>
            <person name="Veneault-Fourrey C."/>
            <person name="LaButti K."/>
            <person name="Lindquist E.A."/>
            <person name="Lipzen A."/>
            <person name="Lundell T."/>
            <person name="Morin E."/>
            <person name="Murat C."/>
            <person name="Sun H."/>
            <person name="Tunlid A."/>
            <person name="Henrissat B."/>
            <person name="Grigoriev I.V."/>
            <person name="Hibbett D.S."/>
            <person name="Martin F."/>
            <person name="Nordberg H.P."/>
            <person name="Cantor M.N."/>
            <person name="Hua S.X."/>
        </authorList>
    </citation>
    <scope>NUCLEOTIDE SEQUENCE [LARGE SCALE GENOMIC DNA]</scope>
    <source>
        <strain evidence="4 5">MAFF 305830</strain>
    </source>
</reference>
<dbReference type="InterPro" id="IPR019775">
    <property type="entry name" value="WD40_repeat_CS"/>
</dbReference>
<proteinExistence type="predicted"/>
<gene>
    <name evidence="4" type="ORF">M408DRAFT_78658</name>
</gene>
<dbReference type="Gene3D" id="2.130.10.10">
    <property type="entry name" value="YVTN repeat-like/Quinoprotein amine dehydrogenase"/>
    <property type="match status" value="1"/>
</dbReference>
<name>A0A0C2WZL7_SERVB</name>
<evidence type="ECO:0000313" key="5">
    <source>
        <dbReference type="Proteomes" id="UP000054097"/>
    </source>
</evidence>
<evidence type="ECO:0000256" key="2">
    <source>
        <dbReference type="ARBA" id="ARBA00022737"/>
    </source>
</evidence>
<feature type="repeat" description="WD" evidence="3">
    <location>
        <begin position="12"/>
        <end position="50"/>
    </location>
</feature>
<dbReference type="Pfam" id="PF00400">
    <property type="entry name" value="WD40"/>
    <property type="match status" value="1"/>
</dbReference>